<dbReference type="HAMAP" id="MF_01456">
    <property type="entry name" value="NDH1_NuoK"/>
    <property type="match status" value="1"/>
</dbReference>
<dbReference type="Gene3D" id="1.10.287.3510">
    <property type="match status" value="1"/>
</dbReference>
<comment type="function">
    <text evidence="1 11">NDH-1 shuttles electrons from NADH, via FMN and iron-sulfur (Fe-S) centers, to quinones in the respiratory chain. The immediate electron acceptor for the enzyme in this species is believed to be ubiquinone. Couples the redox reaction to proton translocation (for every two electrons transferred, four hydrogen ions are translocated across the cytoplasmic membrane), and thus conserves the redox energy in a proton gradient.</text>
</comment>
<evidence type="ECO:0000256" key="10">
    <source>
        <dbReference type="ARBA" id="ARBA00023136"/>
    </source>
</evidence>
<evidence type="ECO:0000313" key="13">
    <source>
        <dbReference type="Proteomes" id="UP000066284"/>
    </source>
</evidence>
<dbReference type="PANTHER" id="PTHR11434">
    <property type="entry name" value="NADH-UBIQUINONE OXIDOREDUCTASE SUBUNIT ND4L"/>
    <property type="match status" value="1"/>
</dbReference>
<dbReference type="OrthoDB" id="9810120at2"/>
<keyword evidence="8 11" id="KW-1133">Transmembrane helix</keyword>
<comment type="catalytic activity">
    <reaction evidence="11">
        <text>a quinone + NADH + 5 H(+)(in) = a quinol + NAD(+) + 4 H(+)(out)</text>
        <dbReference type="Rhea" id="RHEA:57888"/>
        <dbReference type="ChEBI" id="CHEBI:15378"/>
        <dbReference type="ChEBI" id="CHEBI:24646"/>
        <dbReference type="ChEBI" id="CHEBI:57540"/>
        <dbReference type="ChEBI" id="CHEBI:57945"/>
        <dbReference type="ChEBI" id="CHEBI:132124"/>
    </reaction>
</comment>
<keyword evidence="13" id="KW-1185">Reference proteome</keyword>
<dbReference type="NCBIfam" id="NF004321">
    <property type="entry name" value="PRK05715.1-3"/>
    <property type="match status" value="1"/>
</dbReference>
<evidence type="ECO:0000256" key="8">
    <source>
        <dbReference type="ARBA" id="ARBA00022989"/>
    </source>
</evidence>
<dbReference type="NCBIfam" id="NF004323">
    <property type="entry name" value="PRK05715.1-5"/>
    <property type="match status" value="1"/>
</dbReference>
<dbReference type="EMBL" id="LN885086">
    <property type="protein sequence ID" value="CUQ66345.1"/>
    <property type="molecule type" value="Genomic_DNA"/>
</dbReference>
<dbReference type="Pfam" id="PF00420">
    <property type="entry name" value="Oxidored_q2"/>
    <property type="match status" value="1"/>
</dbReference>
<dbReference type="GO" id="GO:0005886">
    <property type="term" value="C:plasma membrane"/>
    <property type="evidence" value="ECO:0007669"/>
    <property type="project" value="UniProtKB-SubCell"/>
</dbReference>
<protein>
    <recommendedName>
        <fullName evidence="11">NADH-quinone oxidoreductase subunit K</fullName>
        <ecNumber evidence="11">7.1.1.-</ecNumber>
    </recommendedName>
    <alternativeName>
        <fullName evidence="11">NADH dehydrogenase I subunit K</fullName>
    </alternativeName>
    <alternativeName>
        <fullName evidence="11">NDH-1 subunit K</fullName>
    </alternativeName>
</protein>
<evidence type="ECO:0000256" key="4">
    <source>
        <dbReference type="ARBA" id="ARBA00022448"/>
    </source>
</evidence>
<dbReference type="EC" id="7.1.1.-" evidence="11"/>
<keyword evidence="10 11" id="KW-0472">Membrane</keyword>
<proteinExistence type="inferred from homology"/>
<sequence>MTIPITYYLVLSAVVFLTGVVGVLIRRNIIAILLSVELMLNATNINFVAFSRYLEDLGGQVFVFFALTVAAAEVAVGLAIIIALHRSKESINLEDFKLLKW</sequence>
<dbReference type="AlphaFoldDB" id="A0A0S4KSR5"/>
<evidence type="ECO:0000256" key="6">
    <source>
        <dbReference type="ARBA" id="ARBA00022719"/>
    </source>
</evidence>
<keyword evidence="5 11" id="KW-0812">Transmembrane</keyword>
<feature type="transmembrane region" description="Helical" evidence="11">
    <location>
        <begin position="32"/>
        <end position="50"/>
    </location>
</feature>
<keyword evidence="7 11" id="KW-1278">Translocase</keyword>
<dbReference type="PANTHER" id="PTHR11434:SF21">
    <property type="entry name" value="NADH DEHYDROGENASE SUBUNIT 4L-RELATED"/>
    <property type="match status" value="1"/>
</dbReference>
<keyword evidence="12" id="KW-0560">Oxidoreductase</keyword>
<evidence type="ECO:0000256" key="7">
    <source>
        <dbReference type="ARBA" id="ARBA00022967"/>
    </source>
</evidence>
<evidence type="ECO:0000256" key="1">
    <source>
        <dbReference type="ARBA" id="ARBA00002378"/>
    </source>
</evidence>
<evidence type="ECO:0000256" key="11">
    <source>
        <dbReference type="HAMAP-Rule" id="MF_01456"/>
    </source>
</evidence>
<dbReference type="STRING" id="1715989.NITINOP_1370"/>
<dbReference type="GO" id="GO:0042773">
    <property type="term" value="P:ATP synthesis coupled electron transport"/>
    <property type="evidence" value="ECO:0007669"/>
    <property type="project" value="InterPro"/>
</dbReference>
<feature type="transmembrane region" description="Helical" evidence="11">
    <location>
        <begin position="6"/>
        <end position="25"/>
    </location>
</feature>
<reference evidence="13" key="1">
    <citation type="submission" date="2015-09" db="EMBL/GenBank/DDBJ databases">
        <authorList>
            <person name="Daims H."/>
        </authorList>
    </citation>
    <scope>NUCLEOTIDE SEQUENCE [LARGE SCALE GENOMIC DNA]</scope>
</reference>
<dbReference type="GO" id="GO:0048038">
    <property type="term" value="F:quinone binding"/>
    <property type="evidence" value="ECO:0007669"/>
    <property type="project" value="UniProtKB-KW"/>
</dbReference>
<name>A0A0S4KSR5_9BACT</name>
<keyword evidence="4 11" id="KW-0813">Transport</keyword>
<dbReference type="InterPro" id="IPR039428">
    <property type="entry name" value="NUOK/Mnh_C1-like"/>
</dbReference>
<dbReference type="RefSeq" id="WP_062484338.1">
    <property type="nucleotide sequence ID" value="NZ_LN885086.1"/>
</dbReference>
<dbReference type="FunFam" id="1.10.287.3510:FF:000001">
    <property type="entry name" value="NADH-quinone oxidoreductase subunit K"/>
    <property type="match status" value="1"/>
</dbReference>
<organism evidence="12 13">
    <name type="scientific">Candidatus Nitrospira inopinata</name>
    <dbReference type="NCBI Taxonomy" id="1715989"/>
    <lineage>
        <taxon>Bacteria</taxon>
        <taxon>Pseudomonadati</taxon>
        <taxon>Nitrospirota</taxon>
        <taxon>Nitrospiria</taxon>
        <taxon>Nitrospirales</taxon>
        <taxon>Nitrospiraceae</taxon>
        <taxon>Nitrospira</taxon>
    </lineage>
</organism>
<keyword evidence="11" id="KW-1003">Cell membrane</keyword>
<keyword evidence="6 11" id="KW-0874">Quinone</keyword>
<dbReference type="KEGG" id="nio:NITINOP_1370"/>
<evidence type="ECO:0000256" key="2">
    <source>
        <dbReference type="ARBA" id="ARBA00004141"/>
    </source>
</evidence>
<accession>A0A0S4KSR5</accession>
<comment type="subcellular location">
    <subcellularLocation>
        <location evidence="11">Cell membrane</location>
        <topology evidence="11">Multi-pass membrane protein</topology>
    </subcellularLocation>
    <subcellularLocation>
        <location evidence="2">Membrane</location>
        <topology evidence="2">Multi-pass membrane protein</topology>
    </subcellularLocation>
</comment>
<feature type="transmembrane region" description="Helical" evidence="11">
    <location>
        <begin position="62"/>
        <end position="84"/>
    </location>
</feature>
<dbReference type="InterPro" id="IPR001133">
    <property type="entry name" value="NADH_UbQ_OxRdtase_chain4L/K"/>
</dbReference>
<keyword evidence="11" id="KW-0830">Ubiquinone</keyword>
<dbReference type="GO" id="GO:0030964">
    <property type="term" value="C:NADH dehydrogenase complex"/>
    <property type="evidence" value="ECO:0007669"/>
    <property type="project" value="TreeGrafter"/>
</dbReference>
<gene>
    <name evidence="11 12" type="primary">nuoK</name>
    <name evidence="12" type="ORF">NITINOP_1370</name>
</gene>
<dbReference type="Proteomes" id="UP000066284">
    <property type="component" value="Chromosome 1"/>
</dbReference>
<evidence type="ECO:0000256" key="5">
    <source>
        <dbReference type="ARBA" id="ARBA00022692"/>
    </source>
</evidence>
<dbReference type="NCBIfam" id="NF004320">
    <property type="entry name" value="PRK05715.1-2"/>
    <property type="match status" value="1"/>
</dbReference>
<evidence type="ECO:0000256" key="3">
    <source>
        <dbReference type="ARBA" id="ARBA00010519"/>
    </source>
</evidence>
<evidence type="ECO:0000256" key="9">
    <source>
        <dbReference type="ARBA" id="ARBA00023027"/>
    </source>
</evidence>
<evidence type="ECO:0000313" key="12">
    <source>
        <dbReference type="EMBL" id="CUQ66345.1"/>
    </source>
</evidence>
<keyword evidence="9 11" id="KW-0520">NAD</keyword>
<comment type="subunit">
    <text evidence="11">NDH-1 is composed of 14 different subunits. Subunits NuoA, H, J, K, L, M, N constitute the membrane sector of the complex.</text>
</comment>
<dbReference type="GO" id="GO:0050136">
    <property type="term" value="F:NADH dehydrogenase (quinone) (non-electrogenic) activity"/>
    <property type="evidence" value="ECO:0007669"/>
    <property type="project" value="UniProtKB-UniRule"/>
</dbReference>
<comment type="similarity">
    <text evidence="3 11">Belongs to the complex I subunit 4L family.</text>
</comment>